<dbReference type="HAMAP" id="MF_00771">
    <property type="entry name" value="UPF0310"/>
    <property type="match status" value="1"/>
</dbReference>
<evidence type="ECO:0000256" key="1">
    <source>
        <dbReference type="HAMAP-Rule" id="MF_00771"/>
    </source>
</evidence>
<dbReference type="InterPro" id="IPR022996">
    <property type="entry name" value="UPF0310"/>
</dbReference>
<dbReference type="Gene3D" id="3.10.590.10">
    <property type="entry name" value="ph1033 like domains"/>
    <property type="match status" value="1"/>
</dbReference>
<organism evidence="3 4">
    <name type="scientific">Methanolobus vulcani</name>
    <dbReference type="NCBI Taxonomy" id="38026"/>
    <lineage>
        <taxon>Archaea</taxon>
        <taxon>Methanobacteriati</taxon>
        <taxon>Methanobacteriota</taxon>
        <taxon>Stenosarchaea group</taxon>
        <taxon>Methanomicrobia</taxon>
        <taxon>Methanosarcinales</taxon>
        <taxon>Methanosarcinaceae</taxon>
        <taxon>Methanolobus</taxon>
    </lineage>
</organism>
<evidence type="ECO:0000259" key="2">
    <source>
        <dbReference type="Pfam" id="PF01878"/>
    </source>
</evidence>
<comment type="caution">
    <text evidence="3">The sequence shown here is derived from an EMBL/GenBank/DDBJ whole genome shotgun (WGS) entry which is preliminary data.</text>
</comment>
<evidence type="ECO:0000313" key="3">
    <source>
        <dbReference type="EMBL" id="SDF26324.1"/>
    </source>
</evidence>
<dbReference type="EMBL" id="FNCA01000001">
    <property type="protein sequence ID" value="SDF26324.1"/>
    <property type="molecule type" value="Genomic_DNA"/>
</dbReference>
<name>A0A7Z7FBJ5_9EURY</name>
<dbReference type="OrthoDB" id="35872at2157"/>
<accession>A0A7Z7FBJ5</accession>
<dbReference type="InterPro" id="IPR002740">
    <property type="entry name" value="EVE_domain"/>
</dbReference>
<evidence type="ECO:0000313" key="4">
    <source>
        <dbReference type="Proteomes" id="UP000199259"/>
    </source>
</evidence>
<comment type="similarity">
    <text evidence="1">Belongs to the UPF0310 family.</text>
</comment>
<protein>
    <recommendedName>
        <fullName evidence="1">UPF0310 protein SAMN04488589_0160</fullName>
    </recommendedName>
</protein>
<dbReference type="InterPro" id="IPR015947">
    <property type="entry name" value="PUA-like_sf"/>
</dbReference>
<dbReference type="SUPFAM" id="SSF88697">
    <property type="entry name" value="PUA domain-like"/>
    <property type="match status" value="1"/>
</dbReference>
<proteinExistence type="inferred from homology"/>
<feature type="domain" description="EVE" evidence="2">
    <location>
        <begin position="7"/>
        <end position="138"/>
    </location>
</feature>
<gene>
    <name evidence="3" type="ORF">SAMN04488589_0160</name>
</gene>
<dbReference type="AlphaFoldDB" id="A0A7Z7FBJ5"/>
<dbReference type="Proteomes" id="UP000199259">
    <property type="component" value="Unassembled WGS sequence"/>
</dbReference>
<dbReference type="Pfam" id="PF01878">
    <property type="entry name" value="EVE"/>
    <property type="match status" value="1"/>
</dbReference>
<dbReference type="CDD" id="cd21132">
    <property type="entry name" value="EVE-like"/>
    <property type="match status" value="1"/>
</dbReference>
<sequence>MQNKVGYWLIVASKDHVLAGIHGGFTQASHGRSSPLEKMNIGDWIAYYSPKRIYGDTKPYQRFVAIARVTGEEVFQVNLSASFKPYRREVEYLADIHETDVGPLIPQLEFIKNKARWGMFLRNGFRSISRDDFMLICSDMRD</sequence>
<dbReference type="RefSeq" id="WP_091707849.1">
    <property type="nucleotide sequence ID" value="NZ_FNCA01000001.1"/>
</dbReference>
<keyword evidence="4" id="KW-1185">Reference proteome</keyword>
<reference evidence="3 4" key="1">
    <citation type="submission" date="2016-10" db="EMBL/GenBank/DDBJ databases">
        <authorList>
            <person name="Varghese N."/>
            <person name="Submissions S."/>
        </authorList>
    </citation>
    <scope>NUCLEOTIDE SEQUENCE [LARGE SCALE GENOMIC DNA]</scope>
    <source>
        <strain evidence="3 4">PL 12/M</strain>
    </source>
</reference>